<evidence type="ECO:0000313" key="2">
    <source>
        <dbReference type="Proteomes" id="UP001199106"/>
    </source>
</evidence>
<dbReference type="Proteomes" id="UP001199106">
    <property type="component" value="Unassembled WGS sequence"/>
</dbReference>
<proteinExistence type="predicted"/>
<protein>
    <submittedName>
        <fullName evidence="1">Uncharacterized protein</fullName>
    </submittedName>
</protein>
<dbReference type="EMBL" id="JAANER010000006">
    <property type="protein sequence ID" value="KAG9188282.1"/>
    <property type="molecule type" value="Genomic_DNA"/>
</dbReference>
<accession>A0AAD4FED9</accession>
<comment type="caution">
    <text evidence="1">The sequence shown here is derived from an EMBL/GenBank/DDBJ whole genome shotgun (WGS) entry which is preliminary data.</text>
</comment>
<sequence>MQGESPAAKRARITDSSTEYHRFPAEIGNQLYQCVAFPDGVEKDERRYKSVGPDGVISQTDSVQSFYIDAVTHDGKSQLFKKDIANVKEIAEELFSLVVPWILFVFDSPSGPRRFGEFFAAHTSVCKQILSLHIEFDFGAEMEASTRIMFASWTETELPHGRDINAHDIFEEWMHAVQSLPDSTHVHLVFPCFWRDFRSLHGLSEKTGLRKYQITFRFPEGPSRHTDHDFLIAQTMAAITGIEDTQQAAISKARREDFVKHGCTGFNYRRRPVSPARWQA</sequence>
<name>A0AAD4FED9_9PLEO</name>
<organism evidence="1 2">
    <name type="scientific">Alternaria panax</name>
    <dbReference type="NCBI Taxonomy" id="48097"/>
    <lineage>
        <taxon>Eukaryota</taxon>
        <taxon>Fungi</taxon>
        <taxon>Dikarya</taxon>
        <taxon>Ascomycota</taxon>
        <taxon>Pezizomycotina</taxon>
        <taxon>Dothideomycetes</taxon>
        <taxon>Pleosporomycetidae</taxon>
        <taxon>Pleosporales</taxon>
        <taxon>Pleosporineae</taxon>
        <taxon>Pleosporaceae</taxon>
        <taxon>Alternaria</taxon>
        <taxon>Alternaria sect. Panax</taxon>
    </lineage>
</organism>
<dbReference type="AlphaFoldDB" id="A0AAD4FED9"/>
<reference evidence="1" key="1">
    <citation type="submission" date="2021-07" db="EMBL/GenBank/DDBJ databases">
        <title>Genome Resource of American Ginseng Black Spot Pathogen Alternaria panax.</title>
        <authorList>
            <person name="Qiu C."/>
            <person name="Wang W."/>
            <person name="Liu Z."/>
        </authorList>
    </citation>
    <scope>NUCLEOTIDE SEQUENCE</scope>
    <source>
        <strain evidence="1">BNCC115425</strain>
    </source>
</reference>
<gene>
    <name evidence="1" type="ORF">G6011_02205</name>
</gene>
<keyword evidence="2" id="KW-1185">Reference proteome</keyword>
<evidence type="ECO:0000313" key="1">
    <source>
        <dbReference type="EMBL" id="KAG9188282.1"/>
    </source>
</evidence>